<keyword evidence="3" id="KW-0325">Glycoprotein</keyword>
<dbReference type="GO" id="GO:0021556">
    <property type="term" value="P:central nervous system formation"/>
    <property type="evidence" value="ECO:0007669"/>
    <property type="project" value="TreeGrafter"/>
</dbReference>
<dbReference type="EMBL" id="OU892280">
    <property type="protein sequence ID" value="CAG9768237.1"/>
    <property type="molecule type" value="Genomic_DNA"/>
</dbReference>
<protein>
    <recommendedName>
        <fullName evidence="5">Spaetzle domain-containing protein</fullName>
    </recommendedName>
</protein>
<evidence type="ECO:0000256" key="2">
    <source>
        <dbReference type="ARBA" id="ARBA00023157"/>
    </source>
</evidence>
<proteinExistence type="predicted"/>
<evidence type="ECO:0000259" key="5">
    <source>
        <dbReference type="Pfam" id="PF16077"/>
    </source>
</evidence>
<dbReference type="PANTHER" id="PTHR23199">
    <property type="entry name" value="NEUROTROPHIN 1-RELATED"/>
    <property type="match status" value="1"/>
</dbReference>
<evidence type="ECO:0000256" key="3">
    <source>
        <dbReference type="ARBA" id="ARBA00023180"/>
    </source>
</evidence>
<sequence length="265" mass="30321">MNFFCKMESTFVVVILFSLNLFPSTLCQFAPTNFQRQKLNNYDTRFVAASRGDPPPCDVKPGETYCETLKHYPYDMIIDAIRNSKIDVSRLLVDESYDNAPNFGFVKTGSKVVTEKILPDANFFESLRRNQRSNSANQTLLSRDTRQSTNGMSIPTCKYTTRYIYPQAAMCVSTREWMYVVNLREFGVDKFSQLIKTEVCDADAVGKPCMGDYISSNLPFATTSVCEQHYLQKRLIAISTKDTTIVSEMFWLPTCCICRTFRILL</sequence>
<dbReference type="GO" id="GO:0005121">
    <property type="term" value="F:Toll binding"/>
    <property type="evidence" value="ECO:0007669"/>
    <property type="project" value="TreeGrafter"/>
</dbReference>
<dbReference type="SUPFAM" id="SSF57501">
    <property type="entry name" value="Cystine-knot cytokines"/>
    <property type="match status" value="1"/>
</dbReference>
<feature type="domain" description="Spaetzle" evidence="5">
    <location>
        <begin position="156"/>
        <end position="259"/>
    </location>
</feature>
<dbReference type="GO" id="GO:0005615">
    <property type="term" value="C:extracellular space"/>
    <property type="evidence" value="ECO:0007669"/>
    <property type="project" value="UniProtKB-ARBA"/>
</dbReference>
<dbReference type="InterPro" id="IPR052444">
    <property type="entry name" value="Spz/Toll_ligand-like"/>
</dbReference>
<dbReference type="InterPro" id="IPR029034">
    <property type="entry name" value="Cystine-knot_cytokine"/>
</dbReference>
<dbReference type="InterPro" id="IPR032104">
    <property type="entry name" value="Spaetzle"/>
</dbReference>
<dbReference type="OrthoDB" id="6779095at2759"/>
<evidence type="ECO:0000256" key="4">
    <source>
        <dbReference type="SAM" id="SignalP"/>
    </source>
</evidence>
<name>A0A9N9MND4_9CUCU</name>
<accession>A0A9N9MND4</accession>
<reference evidence="6" key="1">
    <citation type="submission" date="2022-01" db="EMBL/GenBank/DDBJ databases">
        <authorList>
            <person name="King R."/>
        </authorList>
    </citation>
    <scope>NUCLEOTIDE SEQUENCE</scope>
</reference>
<keyword evidence="7" id="KW-1185">Reference proteome</keyword>
<feature type="chain" id="PRO_5040147955" description="Spaetzle domain-containing protein" evidence="4">
    <location>
        <begin position="28"/>
        <end position="265"/>
    </location>
</feature>
<gene>
    <name evidence="6" type="ORF">CEUTPL_LOCUS8784</name>
</gene>
<dbReference type="GO" id="GO:0008083">
    <property type="term" value="F:growth factor activity"/>
    <property type="evidence" value="ECO:0007669"/>
    <property type="project" value="TreeGrafter"/>
</dbReference>
<dbReference type="PANTHER" id="PTHR23199:SF16">
    <property type="entry name" value="PROTEIN SPAETZLE 5"/>
    <property type="match status" value="1"/>
</dbReference>
<dbReference type="Pfam" id="PF16077">
    <property type="entry name" value="Spaetzle"/>
    <property type="match status" value="1"/>
</dbReference>
<dbReference type="Gene3D" id="2.10.90.10">
    <property type="entry name" value="Cystine-knot cytokines"/>
    <property type="match status" value="1"/>
</dbReference>
<keyword evidence="2" id="KW-1015">Disulfide bond</keyword>
<dbReference type="GO" id="GO:0045087">
    <property type="term" value="P:innate immune response"/>
    <property type="evidence" value="ECO:0007669"/>
    <property type="project" value="TreeGrafter"/>
</dbReference>
<evidence type="ECO:0000313" key="6">
    <source>
        <dbReference type="EMBL" id="CAG9768237.1"/>
    </source>
</evidence>
<organism evidence="6 7">
    <name type="scientific">Ceutorhynchus assimilis</name>
    <name type="common">cabbage seed weevil</name>
    <dbReference type="NCBI Taxonomy" id="467358"/>
    <lineage>
        <taxon>Eukaryota</taxon>
        <taxon>Metazoa</taxon>
        <taxon>Ecdysozoa</taxon>
        <taxon>Arthropoda</taxon>
        <taxon>Hexapoda</taxon>
        <taxon>Insecta</taxon>
        <taxon>Pterygota</taxon>
        <taxon>Neoptera</taxon>
        <taxon>Endopterygota</taxon>
        <taxon>Coleoptera</taxon>
        <taxon>Polyphaga</taxon>
        <taxon>Cucujiformia</taxon>
        <taxon>Curculionidae</taxon>
        <taxon>Ceutorhynchinae</taxon>
        <taxon>Ceutorhynchus</taxon>
    </lineage>
</organism>
<dbReference type="AlphaFoldDB" id="A0A9N9MND4"/>
<feature type="signal peptide" evidence="4">
    <location>
        <begin position="1"/>
        <end position="27"/>
    </location>
</feature>
<evidence type="ECO:0000313" key="7">
    <source>
        <dbReference type="Proteomes" id="UP001152799"/>
    </source>
</evidence>
<evidence type="ECO:0000256" key="1">
    <source>
        <dbReference type="ARBA" id="ARBA00022729"/>
    </source>
</evidence>
<dbReference type="Proteomes" id="UP001152799">
    <property type="component" value="Chromosome 4"/>
</dbReference>
<keyword evidence="1 4" id="KW-0732">Signal</keyword>